<proteinExistence type="predicted"/>
<keyword evidence="4" id="KW-1185">Reference proteome</keyword>
<feature type="region of interest" description="Disordered" evidence="1">
    <location>
        <begin position="190"/>
        <end position="251"/>
    </location>
</feature>
<evidence type="ECO:0000256" key="1">
    <source>
        <dbReference type="SAM" id="MobiDB-lite"/>
    </source>
</evidence>
<evidence type="ECO:0000313" key="3">
    <source>
        <dbReference type="EMBL" id="KAJ7383466.1"/>
    </source>
</evidence>
<evidence type="ECO:0000259" key="2">
    <source>
        <dbReference type="Pfam" id="PF13837"/>
    </source>
</evidence>
<name>A0A9W9ZKZ9_9CNID</name>
<feature type="compositionally biased region" description="Low complexity" evidence="1">
    <location>
        <begin position="129"/>
        <end position="141"/>
    </location>
</feature>
<dbReference type="Pfam" id="PF13837">
    <property type="entry name" value="Myb_DNA-bind_4"/>
    <property type="match status" value="1"/>
</dbReference>
<sequence>MVADGAKWSKDAYSDAKTSADPMTTNKDLYITIKNLLHENNNIKRSTKQIKTKLKKLKSGYSKLKDRMKVSGAERPYDTKALTSVEKGAFQHWDQLDRILGTHPVEDPPEEHLIESAADNREEGDEAESNAANEAESSAVETESHAVEADSTQTSKAPKRKSGKSGGAKKKPCLCDVVEQSNEQMKQMQEYMQGSSVTVEARSKEREEDRDFFSPNVGHDVPNYDGMTQMLMQGSGPGYQPPNQAYAPQSV</sequence>
<dbReference type="EMBL" id="MU825898">
    <property type="protein sequence ID" value="KAJ7383466.1"/>
    <property type="molecule type" value="Genomic_DNA"/>
</dbReference>
<accession>A0A9W9ZKZ9</accession>
<organism evidence="3 4">
    <name type="scientific">Desmophyllum pertusum</name>
    <dbReference type="NCBI Taxonomy" id="174260"/>
    <lineage>
        <taxon>Eukaryota</taxon>
        <taxon>Metazoa</taxon>
        <taxon>Cnidaria</taxon>
        <taxon>Anthozoa</taxon>
        <taxon>Hexacorallia</taxon>
        <taxon>Scleractinia</taxon>
        <taxon>Caryophylliina</taxon>
        <taxon>Caryophylliidae</taxon>
        <taxon>Desmophyllum</taxon>
    </lineage>
</organism>
<dbReference type="InterPro" id="IPR044822">
    <property type="entry name" value="Myb_DNA-bind_4"/>
</dbReference>
<feature type="compositionally biased region" description="Basic residues" evidence="1">
    <location>
        <begin position="157"/>
        <end position="172"/>
    </location>
</feature>
<gene>
    <name evidence="3" type="ORF">OS493_027627</name>
</gene>
<feature type="compositionally biased region" description="Basic and acidic residues" evidence="1">
    <location>
        <begin position="104"/>
        <end position="121"/>
    </location>
</feature>
<feature type="compositionally biased region" description="Polar residues" evidence="1">
    <location>
        <begin position="241"/>
        <end position="251"/>
    </location>
</feature>
<dbReference type="OrthoDB" id="691673at2759"/>
<protein>
    <recommendedName>
        <fullName evidence="2">Myb/SANT-like DNA-binding domain-containing protein</fullName>
    </recommendedName>
</protein>
<feature type="domain" description="Myb/SANT-like DNA-binding" evidence="2">
    <location>
        <begin position="22"/>
        <end position="77"/>
    </location>
</feature>
<evidence type="ECO:0000313" key="4">
    <source>
        <dbReference type="Proteomes" id="UP001163046"/>
    </source>
</evidence>
<feature type="compositionally biased region" description="Basic and acidic residues" evidence="1">
    <location>
        <begin position="201"/>
        <end position="212"/>
    </location>
</feature>
<dbReference type="Proteomes" id="UP001163046">
    <property type="component" value="Unassembled WGS sequence"/>
</dbReference>
<comment type="caution">
    <text evidence="3">The sequence shown here is derived from an EMBL/GenBank/DDBJ whole genome shotgun (WGS) entry which is preliminary data.</text>
</comment>
<dbReference type="AlphaFoldDB" id="A0A9W9ZKZ9"/>
<reference evidence="3" key="1">
    <citation type="submission" date="2023-01" db="EMBL/GenBank/DDBJ databases">
        <title>Genome assembly of the deep-sea coral Lophelia pertusa.</title>
        <authorList>
            <person name="Herrera S."/>
            <person name="Cordes E."/>
        </authorList>
    </citation>
    <scope>NUCLEOTIDE SEQUENCE</scope>
    <source>
        <strain evidence="3">USNM1676648</strain>
        <tissue evidence="3">Polyp</tissue>
    </source>
</reference>
<feature type="region of interest" description="Disordered" evidence="1">
    <location>
        <begin position="1"/>
        <end position="22"/>
    </location>
</feature>
<feature type="region of interest" description="Disordered" evidence="1">
    <location>
        <begin position="100"/>
        <end position="172"/>
    </location>
</feature>